<protein>
    <submittedName>
        <fullName evidence="5">NAD-dependent succinate-semialdehyde dehydrogenase</fullName>
    </submittedName>
</protein>
<dbReference type="Gene3D" id="3.40.309.10">
    <property type="entry name" value="Aldehyde Dehydrogenase, Chain A, domain 2"/>
    <property type="match status" value="1"/>
</dbReference>
<dbReference type="InterPro" id="IPR047110">
    <property type="entry name" value="GABD/Sad-like"/>
</dbReference>
<comment type="caution">
    <text evidence="5">The sequence shown here is derived from an EMBL/GenBank/DDBJ whole genome shotgun (WGS) entry which is preliminary data.</text>
</comment>
<accession>A0A4Q6Y900</accession>
<dbReference type="EMBL" id="SGIS01000003">
    <property type="protein sequence ID" value="RZF65999.1"/>
    <property type="molecule type" value="Genomic_DNA"/>
</dbReference>
<dbReference type="InterPro" id="IPR016162">
    <property type="entry name" value="Ald_DH_N"/>
</dbReference>
<dbReference type="CDD" id="cd07100">
    <property type="entry name" value="ALDH_SSADH1_GabD1"/>
    <property type="match status" value="1"/>
</dbReference>
<dbReference type="OrthoDB" id="9802947at2"/>
<dbReference type="InterPro" id="IPR016161">
    <property type="entry name" value="Ald_DH/histidinol_DH"/>
</dbReference>
<keyword evidence="3" id="KW-0560">Oxidoreductase</keyword>
<evidence type="ECO:0000259" key="4">
    <source>
        <dbReference type="Pfam" id="PF00171"/>
    </source>
</evidence>
<dbReference type="InterPro" id="IPR016163">
    <property type="entry name" value="Ald_DH_C"/>
</dbReference>
<keyword evidence="2" id="KW-0521">NADP</keyword>
<evidence type="ECO:0000313" key="5">
    <source>
        <dbReference type="EMBL" id="RZF65999.1"/>
    </source>
</evidence>
<dbReference type="PANTHER" id="PTHR43217:SF1">
    <property type="entry name" value="SUCCINATE SEMIALDEHYDE DEHYDROGENASE [NAD(P)+] SAD"/>
    <property type="match status" value="1"/>
</dbReference>
<dbReference type="GO" id="GO:0004777">
    <property type="term" value="F:succinate-semialdehyde dehydrogenase (NAD+) activity"/>
    <property type="evidence" value="ECO:0007669"/>
    <property type="project" value="TreeGrafter"/>
</dbReference>
<gene>
    <name evidence="5" type="ORF">EWE75_03135</name>
</gene>
<dbReference type="AlphaFoldDB" id="A0A4Q6Y900"/>
<proteinExistence type="inferred from homology"/>
<dbReference type="InterPro" id="IPR044148">
    <property type="entry name" value="ALDH_GabD1-like"/>
</dbReference>
<feature type="domain" description="Aldehyde dehydrogenase" evidence="4">
    <location>
        <begin position="38"/>
        <end position="487"/>
    </location>
</feature>
<reference evidence="5 6" key="1">
    <citation type="submission" date="2019-02" db="EMBL/GenBank/DDBJ databases">
        <authorList>
            <person name="Li Y."/>
        </authorList>
    </citation>
    <scope>NUCLEOTIDE SEQUENCE [LARGE SCALE GENOMIC DNA]</scope>
    <source>
        <strain evidence="5 6">3-7</strain>
    </source>
</reference>
<dbReference type="PROSITE" id="PS00070">
    <property type="entry name" value="ALDEHYDE_DEHYDR_CYS"/>
    <property type="match status" value="1"/>
</dbReference>
<dbReference type="GO" id="GO:0004030">
    <property type="term" value="F:aldehyde dehydrogenase [NAD(P)+] activity"/>
    <property type="evidence" value="ECO:0007669"/>
    <property type="project" value="InterPro"/>
</dbReference>
<keyword evidence="6" id="KW-1185">Reference proteome</keyword>
<dbReference type="Gene3D" id="3.40.605.10">
    <property type="entry name" value="Aldehyde Dehydrogenase, Chain A, domain 1"/>
    <property type="match status" value="1"/>
</dbReference>
<evidence type="ECO:0000313" key="6">
    <source>
        <dbReference type="Proteomes" id="UP000292085"/>
    </source>
</evidence>
<dbReference type="FunFam" id="3.40.605.10:FF:000012">
    <property type="entry name" value="NAD-dependent succinate-semialdehyde dehydrogenase"/>
    <property type="match status" value="1"/>
</dbReference>
<sequence>MQHPPRRLFDWRIGRAGCADGGRPGGASAGPSPSERQPLYRTINPATGAHLASFEDADPAAVEAALSAGSRAFDAWRGTPIAARAQALERLADQLERHADDHARLITLEMGKPLAAARAEVLKCAANCRWYAAHGAAMLAPETVPHPAGHAEVRHEPIGIVFAVMPWNFPYWQVVRFLAPALMAGNVVLLKHASNTPQCAAALERAGIDAGLPQGVFQNLYLTRDQVARVIEDSRVAAVTLTGSEGAGISVGAASGRALKPCVLELGGSDPLIVMPSADLDRAVAAAVTGRFQNSGQSCVCAKRILVHRDIYPQFRAAFVTAVEALRVGDPTDSSTELGPLSSDAARDEIAGQVAQALAEGATLVTGGQALPGPGAFYAPTILEGLPEGAATRREELFGPVALVFEVANVDDAIRVANETPFGLGSSVWTQDAGERARFAADLACGMTFFNANTVSDPALPFGGTKRSGIGRELGRWGMMEFVNVRLVFTAA</sequence>
<dbReference type="SUPFAM" id="SSF53720">
    <property type="entry name" value="ALDH-like"/>
    <property type="match status" value="1"/>
</dbReference>
<dbReference type="PANTHER" id="PTHR43217">
    <property type="entry name" value="SUCCINATE SEMIALDEHYDE DEHYDROGENASE [NAD(P)+] SAD"/>
    <property type="match status" value="1"/>
</dbReference>
<dbReference type="FunFam" id="3.40.309.10:FF:000010">
    <property type="entry name" value="Gamma-aminobutyraldehyde dehydrogenase"/>
    <property type="match status" value="1"/>
</dbReference>
<comment type="similarity">
    <text evidence="1">Belongs to the aldehyde dehydrogenase family.</text>
</comment>
<evidence type="ECO:0000256" key="1">
    <source>
        <dbReference type="ARBA" id="ARBA00009986"/>
    </source>
</evidence>
<name>A0A4Q6Y900_9SPHN</name>
<dbReference type="InterPro" id="IPR015590">
    <property type="entry name" value="Aldehyde_DH_dom"/>
</dbReference>
<evidence type="ECO:0000256" key="3">
    <source>
        <dbReference type="ARBA" id="ARBA00023002"/>
    </source>
</evidence>
<evidence type="ECO:0000256" key="2">
    <source>
        <dbReference type="ARBA" id="ARBA00022857"/>
    </source>
</evidence>
<dbReference type="Pfam" id="PF00171">
    <property type="entry name" value="Aldedh"/>
    <property type="match status" value="1"/>
</dbReference>
<dbReference type="Proteomes" id="UP000292085">
    <property type="component" value="Unassembled WGS sequence"/>
</dbReference>
<dbReference type="InterPro" id="IPR016160">
    <property type="entry name" value="Ald_DH_CS_CYS"/>
</dbReference>
<organism evidence="5 6">
    <name type="scientific">Sphingomonas populi</name>
    <dbReference type="NCBI Taxonomy" id="2484750"/>
    <lineage>
        <taxon>Bacteria</taxon>
        <taxon>Pseudomonadati</taxon>
        <taxon>Pseudomonadota</taxon>
        <taxon>Alphaproteobacteria</taxon>
        <taxon>Sphingomonadales</taxon>
        <taxon>Sphingomonadaceae</taxon>
        <taxon>Sphingomonas</taxon>
    </lineage>
</organism>